<dbReference type="PANTHER" id="PTHR43108">
    <property type="entry name" value="N-ACETYLGLUCOSAMINE-6-SULFATASE FAMILY MEMBER"/>
    <property type="match status" value="1"/>
</dbReference>
<evidence type="ECO:0000313" key="5">
    <source>
        <dbReference type="Proteomes" id="UP000619293"/>
    </source>
</evidence>
<dbReference type="EMBL" id="BONG01000030">
    <property type="protein sequence ID" value="GIF91245.1"/>
    <property type="molecule type" value="Genomic_DNA"/>
</dbReference>
<comment type="caution">
    <text evidence="4">The sequence shown here is derived from an EMBL/GenBank/DDBJ whole genome shotgun (WGS) entry which is preliminary data.</text>
</comment>
<proteinExistence type="predicted"/>
<feature type="region of interest" description="Disordered" evidence="1">
    <location>
        <begin position="226"/>
        <end position="248"/>
    </location>
</feature>
<evidence type="ECO:0000256" key="1">
    <source>
        <dbReference type="SAM" id="MobiDB-lite"/>
    </source>
</evidence>
<dbReference type="AlphaFoldDB" id="A0A8J3K5T6"/>
<dbReference type="InterPro" id="IPR006311">
    <property type="entry name" value="TAT_signal"/>
</dbReference>
<dbReference type="SUPFAM" id="SSF53649">
    <property type="entry name" value="Alkaline phosphatase-like"/>
    <property type="match status" value="1"/>
</dbReference>
<dbReference type="PROSITE" id="PS51318">
    <property type="entry name" value="TAT"/>
    <property type="match status" value="1"/>
</dbReference>
<dbReference type="CDD" id="cd16147">
    <property type="entry name" value="G6S"/>
    <property type="match status" value="1"/>
</dbReference>
<feature type="domain" description="Sulfatase N-terminal" evidence="3">
    <location>
        <begin position="40"/>
        <end position="351"/>
    </location>
</feature>
<gene>
    <name evidence="4" type="ORF">Cch02nite_46890</name>
</gene>
<organism evidence="4 5">
    <name type="scientific">Catellatospora chokoriensis</name>
    <dbReference type="NCBI Taxonomy" id="310353"/>
    <lineage>
        <taxon>Bacteria</taxon>
        <taxon>Bacillati</taxon>
        <taxon>Actinomycetota</taxon>
        <taxon>Actinomycetes</taxon>
        <taxon>Micromonosporales</taxon>
        <taxon>Micromonosporaceae</taxon>
        <taxon>Catellatospora</taxon>
    </lineage>
</organism>
<keyword evidence="5" id="KW-1185">Reference proteome</keyword>
<dbReference type="Proteomes" id="UP000619293">
    <property type="component" value="Unassembled WGS sequence"/>
</dbReference>
<protein>
    <recommendedName>
        <fullName evidence="3">Sulfatase N-terminal domain-containing protein</fullName>
    </recommendedName>
</protein>
<dbReference type="InterPro" id="IPR000917">
    <property type="entry name" value="Sulfatase_N"/>
</dbReference>
<dbReference type="RefSeq" id="WP_191839104.1">
    <property type="nucleotide sequence ID" value="NZ_BAAALB010000006.1"/>
</dbReference>
<keyword evidence="2" id="KW-0732">Signal</keyword>
<accession>A0A8J3K5T6</accession>
<dbReference type="InterPro" id="IPR017850">
    <property type="entry name" value="Alkaline_phosphatase_core_sf"/>
</dbReference>
<sequence>MSEGTSSLKRRTFLAASAAAGATAAAGWPAAAAQAADTRPNILVIVTDDHPKGTAWAIPKTRAWLTGNGVEFTRGHATTPLCAPGRSSIFTGQYAHNHGVRGNQHAANLNHHSTVQRYLQQAGYRTGLYGKYLNGWDVDDNPPHFDEFAVLAPPTYTNGTWNVDGTVQTINNYTTTVVKNRALKFLDRTATDSRPWFLYLAPYASHGPNTPEGKYADTAVPAWDGRPSVPEADRSDKPGFVQDATGTLDDGRNIRTNQLRTLLSVDDAVQAVHDKLESLGQLDNTLVFFIADNGFAWADHGWTKKSVPYTPVVEVPFFVSWPAGGLDTGADDNRLAANIDIAPTILDAAGITPDAQYPQDGHSLLGPHRRDHVLTEFFKHGTGTGGPHTWASYIGANKQYTEYYQLHTDANGLPTGSGAILFREYYDLVNDPHQLTNKLHDATPAQEQALGIPALAAQLAADRVSSGSTAP</sequence>
<dbReference type="Pfam" id="PF00884">
    <property type="entry name" value="Sulfatase"/>
    <property type="match status" value="1"/>
</dbReference>
<evidence type="ECO:0000256" key="2">
    <source>
        <dbReference type="SAM" id="SignalP"/>
    </source>
</evidence>
<name>A0A8J3K5T6_9ACTN</name>
<dbReference type="Gene3D" id="3.40.720.10">
    <property type="entry name" value="Alkaline Phosphatase, subunit A"/>
    <property type="match status" value="1"/>
</dbReference>
<feature type="signal peptide" evidence="2">
    <location>
        <begin position="1"/>
        <end position="35"/>
    </location>
</feature>
<reference evidence="4 5" key="1">
    <citation type="submission" date="2021-01" db="EMBL/GenBank/DDBJ databases">
        <title>Whole genome shotgun sequence of Catellatospora chokoriensis NBRC 107358.</title>
        <authorList>
            <person name="Komaki H."/>
            <person name="Tamura T."/>
        </authorList>
    </citation>
    <scope>NUCLEOTIDE SEQUENCE [LARGE SCALE GENOMIC DNA]</scope>
    <source>
        <strain evidence="4 5">NBRC 107358</strain>
    </source>
</reference>
<evidence type="ECO:0000313" key="4">
    <source>
        <dbReference type="EMBL" id="GIF91245.1"/>
    </source>
</evidence>
<evidence type="ECO:0000259" key="3">
    <source>
        <dbReference type="Pfam" id="PF00884"/>
    </source>
</evidence>
<feature type="chain" id="PRO_5035263954" description="Sulfatase N-terminal domain-containing protein" evidence="2">
    <location>
        <begin position="36"/>
        <end position="471"/>
    </location>
</feature>
<dbReference type="PANTHER" id="PTHR43108:SF8">
    <property type="entry name" value="SD21168P"/>
    <property type="match status" value="1"/>
</dbReference>